<dbReference type="PIRSF" id="PIRSF026508">
    <property type="entry name" value="TelA"/>
    <property type="match status" value="1"/>
</dbReference>
<dbReference type="PANTHER" id="PTHR38432:SF1">
    <property type="entry name" value="TELA-LIKE PROTEIN SAOUHSC_01408"/>
    <property type="match status" value="1"/>
</dbReference>
<dbReference type="PANTHER" id="PTHR38432">
    <property type="entry name" value="TELA-LIKE PROTEIN SAOUHSC_01408"/>
    <property type="match status" value="1"/>
</dbReference>
<reference evidence="5 6" key="1">
    <citation type="submission" date="2010-10" db="EMBL/GenBank/DDBJ databases">
        <authorList>
            <consortium name="The Broad Institute Genome Sequencing Platform"/>
            <person name="Ward D."/>
            <person name="Earl A."/>
            <person name="Feldgarden M."/>
            <person name="Young S.K."/>
            <person name="Gargeya S."/>
            <person name="Zeng Q."/>
            <person name="Alvarado L."/>
            <person name="Berlin A."/>
            <person name="Bochicchio J."/>
            <person name="Chapman S.B."/>
            <person name="Chen Z."/>
            <person name="Freedman E."/>
            <person name="Gellesch M."/>
            <person name="Goldberg J."/>
            <person name="Griggs A."/>
            <person name="Gujja S."/>
            <person name="Heilman E."/>
            <person name="Heiman D."/>
            <person name="Howarth C."/>
            <person name="Mehta T."/>
            <person name="Neiman D."/>
            <person name="Pearson M."/>
            <person name="Roberts A."/>
            <person name="Saif S."/>
            <person name="Shea T."/>
            <person name="Shenoy N."/>
            <person name="Sisk P."/>
            <person name="Stolte C."/>
            <person name="Sykes S."/>
            <person name="White J."/>
            <person name="Yandava C."/>
            <person name="Allen-Vercoe E."/>
            <person name="Sibley C."/>
            <person name="Ambrose C.E."/>
            <person name="Strauss J."/>
            <person name="Daigneault M."/>
            <person name="Haas B."/>
            <person name="Nusbaum C."/>
            <person name="Birren B."/>
        </authorList>
    </citation>
    <scope>NUCLEOTIDE SEQUENCE [LARGE SCALE GENOMIC DNA]</scope>
    <source>
        <strain evidence="5 6">3_1_6</strain>
    </source>
</reference>
<reference evidence="5 6" key="2">
    <citation type="submission" date="2013-04" db="EMBL/GenBank/DDBJ databases">
        <title>The Genome Sequence of Bilophila wadsworthia 3_1_6.</title>
        <authorList>
            <consortium name="The Broad Institute Genomics Platform"/>
            <person name="Earl A."/>
            <person name="Ward D."/>
            <person name="Feldgarden M."/>
            <person name="Gevers D."/>
            <person name="Sibley C."/>
            <person name="Strauss J."/>
            <person name="Allen-Vercoe E."/>
            <person name="Walker B."/>
            <person name="Young S."/>
            <person name="Zeng Q."/>
            <person name="Gargeya S."/>
            <person name="Fitzgerald M."/>
            <person name="Haas B."/>
            <person name="Abouelleil A."/>
            <person name="Allen A.W."/>
            <person name="Alvarado L."/>
            <person name="Arachchi H.M."/>
            <person name="Berlin A.M."/>
            <person name="Chapman S.B."/>
            <person name="Gainer-Dewar J."/>
            <person name="Goldberg J."/>
            <person name="Griggs A."/>
            <person name="Gujja S."/>
            <person name="Hansen M."/>
            <person name="Howarth C."/>
            <person name="Imamovic A."/>
            <person name="Ireland A."/>
            <person name="Larimer J."/>
            <person name="McCowan C."/>
            <person name="Murphy C."/>
            <person name="Pearson M."/>
            <person name="Poon T.W."/>
            <person name="Priest M."/>
            <person name="Roberts A."/>
            <person name="Saif S."/>
            <person name="Shea T."/>
            <person name="Sisk P."/>
            <person name="Sykes S."/>
            <person name="Wortman J."/>
            <person name="Nusbaum C."/>
            <person name="Birren B."/>
        </authorList>
    </citation>
    <scope>NUCLEOTIDE SEQUENCE [LARGE SCALE GENOMIC DNA]</scope>
    <source>
        <strain evidence="5 6">3_1_6</strain>
    </source>
</reference>
<dbReference type="HOGENOM" id="CLU_032111_0_0_7"/>
<comment type="caution">
    <text evidence="5">The sequence shown here is derived from an EMBL/GenBank/DDBJ whole genome shotgun (WGS) entry which is preliminary data.</text>
</comment>
<evidence type="ECO:0000256" key="3">
    <source>
        <dbReference type="SAM" id="Coils"/>
    </source>
</evidence>
<dbReference type="Pfam" id="PF05816">
    <property type="entry name" value="TelA"/>
    <property type="match status" value="1"/>
</dbReference>
<evidence type="ECO:0000256" key="2">
    <source>
        <dbReference type="PIRNR" id="PIRNR026508"/>
    </source>
</evidence>
<dbReference type="Proteomes" id="UP000006034">
    <property type="component" value="Unassembled WGS sequence"/>
</dbReference>
<accession>E5Y7J0</accession>
<keyword evidence="3" id="KW-0175">Coiled coil</keyword>
<dbReference type="EMBL" id="ADCP02000001">
    <property type="protein sequence ID" value="EFV44024.1"/>
    <property type="molecule type" value="Genomic_DNA"/>
</dbReference>
<dbReference type="AlphaFoldDB" id="E5Y7J0"/>
<evidence type="ECO:0000256" key="1">
    <source>
        <dbReference type="ARBA" id="ARBA00005541"/>
    </source>
</evidence>
<sequence>METSATTIVVPPTAEEQRIASIADSINLADPSLTVTYGTEAMQGISRFADDLLSRVQAKDSGELGESLTNLMLKVKDVNVSEVMGSPGFLQSLPLVGSLFSSAKRTVAKFNTLSEQIEIIVDKLDEAMIGLLRDIETLEMLYEHNARFHAELTAYIEAGKRKLEEARTVELPRLKAQADASGDLMEAQQVRDLSEQINRFERRLHDLQLSRTITVQTAPQIRIIQSNNRTLAEKIQTSILATIPIWKSQMVLALSLHGQKNAAALQKTVSDTTNDMLRSNAELLEQAAVDTAREVERSVVDIETLREVHEKLIGTIEETLRIAQEGRERRAAAEKELAVMETELKDRLTSLAARKSREEIAAASGTETRQSAPGQGGTGSGV</sequence>
<gene>
    <name evidence="5" type="ORF">HMPREF0179_02155</name>
</gene>
<feature type="region of interest" description="Disordered" evidence="4">
    <location>
        <begin position="355"/>
        <end position="382"/>
    </location>
</feature>
<evidence type="ECO:0000313" key="6">
    <source>
        <dbReference type="Proteomes" id="UP000006034"/>
    </source>
</evidence>
<evidence type="ECO:0000313" key="5">
    <source>
        <dbReference type="EMBL" id="EFV44024.1"/>
    </source>
</evidence>
<dbReference type="eggNOG" id="COG3853">
    <property type="taxonomic scope" value="Bacteria"/>
</dbReference>
<evidence type="ECO:0008006" key="7">
    <source>
        <dbReference type="Google" id="ProtNLM"/>
    </source>
</evidence>
<dbReference type="STRING" id="563192.HMPREF0179_02155"/>
<name>E5Y7J0_BILW3</name>
<keyword evidence="6" id="KW-1185">Reference proteome</keyword>
<proteinExistence type="inferred from homology"/>
<dbReference type="GeneID" id="78085294"/>
<dbReference type="OrthoDB" id="9768858at2"/>
<evidence type="ECO:0000256" key="4">
    <source>
        <dbReference type="SAM" id="MobiDB-lite"/>
    </source>
</evidence>
<dbReference type="InterPro" id="IPR008863">
    <property type="entry name" value="Toxic_anion-R_TelA"/>
</dbReference>
<comment type="similarity">
    <text evidence="1 2">Belongs to the TelA family.</text>
</comment>
<feature type="coiled-coil region" evidence="3">
    <location>
        <begin position="316"/>
        <end position="343"/>
    </location>
</feature>
<organism evidence="5 6">
    <name type="scientific">Bilophila wadsworthia (strain 3_1_6)</name>
    <dbReference type="NCBI Taxonomy" id="563192"/>
    <lineage>
        <taxon>Bacteria</taxon>
        <taxon>Pseudomonadati</taxon>
        <taxon>Thermodesulfobacteriota</taxon>
        <taxon>Desulfovibrionia</taxon>
        <taxon>Desulfovibrionales</taxon>
        <taxon>Desulfovibrionaceae</taxon>
        <taxon>Bilophila</taxon>
    </lineage>
</organism>
<protein>
    <recommendedName>
        <fullName evidence="7">Tellurite resistance protein</fullName>
    </recommendedName>
</protein>
<dbReference type="RefSeq" id="WP_005027960.1">
    <property type="nucleotide sequence ID" value="NZ_KE150238.1"/>
</dbReference>